<gene>
    <name evidence="3" type="ORF">WAZ07_12385</name>
</gene>
<evidence type="ECO:0000256" key="1">
    <source>
        <dbReference type="ARBA" id="ARBA00022801"/>
    </source>
</evidence>
<dbReference type="Gene3D" id="1.10.150.240">
    <property type="entry name" value="Putative phosphatase, domain 2"/>
    <property type="match status" value="1"/>
</dbReference>
<dbReference type="Proteomes" id="UP001372526">
    <property type="component" value="Unassembled WGS sequence"/>
</dbReference>
<evidence type="ECO:0000313" key="4">
    <source>
        <dbReference type="Proteomes" id="UP001372526"/>
    </source>
</evidence>
<dbReference type="RefSeq" id="WP_090911673.1">
    <property type="nucleotide sequence ID" value="NZ_JBAWSX010000006.1"/>
</dbReference>
<protein>
    <submittedName>
        <fullName evidence="3">HAD-IB family phosphatase</fullName>
    </submittedName>
</protein>
<proteinExistence type="predicted"/>
<keyword evidence="1" id="KW-0378">Hydrolase</keyword>
<reference evidence="3 4" key="1">
    <citation type="submission" date="2024-01" db="EMBL/GenBank/DDBJ databases">
        <title>Seven novel Bacillus-like species.</title>
        <authorList>
            <person name="Liu G."/>
        </authorList>
    </citation>
    <scope>NUCLEOTIDE SEQUENCE [LARGE SCALE GENOMIC DNA]</scope>
    <source>
        <strain evidence="3 4">FJAT-51639</strain>
    </source>
</reference>
<dbReference type="EMBL" id="JBAWSX010000006">
    <property type="protein sequence ID" value="MEI4802109.1"/>
    <property type="molecule type" value="Genomic_DNA"/>
</dbReference>
<dbReference type="InterPro" id="IPR050155">
    <property type="entry name" value="HAD-like_hydrolase_sf"/>
</dbReference>
<comment type="caution">
    <text evidence="3">The sequence shown here is derived from an EMBL/GenBank/DDBJ whole genome shotgun (WGS) entry which is preliminary data.</text>
</comment>
<sequence length="209" mass="24289">MNKYVMFDFDGTLVDSKDIFIPIFNEIAEKHRFKQVKEEDVEALRKLSIPERCKLLHVPLYKIPMIALEFYKLYQPSIQNLTLFDGIRDVLQALKESGYEIVIVSSNAEEHIREFLRQNEIDYIHDVFCSNNIFGKDKVIKKFLKANKLKNSDVIYVGDELRDIVSCKKIGVEVIWVSWGYDVIETVQAESPNYIANVPEEIVSVVHSK</sequence>
<organism evidence="3 4">
    <name type="scientific">Bacillus bruguierae</name>
    <dbReference type="NCBI Taxonomy" id="3127667"/>
    <lineage>
        <taxon>Bacteria</taxon>
        <taxon>Bacillati</taxon>
        <taxon>Bacillota</taxon>
        <taxon>Bacilli</taxon>
        <taxon>Bacillales</taxon>
        <taxon>Bacillaceae</taxon>
        <taxon>Bacillus</taxon>
    </lineage>
</organism>
<dbReference type="InterPro" id="IPR023198">
    <property type="entry name" value="PGP-like_dom2"/>
</dbReference>
<name>A0ABU8FHD1_9BACI</name>
<dbReference type="NCBIfam" id="TIGR01549">
    <property type="entry name" value="HAD-SF-IA-v1"/>
    <property type="match status" value="1"/>
</dbReference>
<dbReference type="InterPro" id="IPR006439">
    <property type="entry name" value="HAD-SF_hydro_IA"/>
</dbReference>
<dbReference type="Gene3D" id="3.40.50.1000">
    <property type="entry name" value="HAD superfamily/HAD-like"/>
    <property type="match status" value="1"/>
</dbReference>
<dbReference type="SUPFAM" id="SSF56784">
    <property type="entry name" value="HAD-like"/>
    <property type="match status" value="1"/>
</dbReference>
<keyword evidence="4" id="KW-1185">Reference proteome</keyword>
<dbReference type="SFLD" id="SFLDG01129">
    <property type="entry name" value="C1.5:_HAD__Beta-PGM__Phosphata"/>
    <property type="match status" value="1"/>
</dbReference>
<evidence type="ECO:0000313" key="3">
    <source>
        <dbReference type="EMBL" id="MEI4802109.1"/>
    </source>
</evidence>
<keyword evidence="2" id="KW-0460">Magnesium</keyword>
<accession>A0ABU8FHD1</accession>
<dbReference type="InterPro" id="IPR041492">
    <property type="entry name" value="HAD_2"/>
</dbReference>
<dbReference type="SFLD" id="SFLDS00003">
    <property type="entry name" value="Haloacid_Dehalogenase"/>
    <property type="match status" value="1"/>
</dbReference>
<dbReference type="PANTHER" id="PTHR43434">
    <property type="entry name" value="PHOSPHOGLYCOLATE PHOSPHATASE"/>
    <property type="match status" value="1"/>
</dbReference>
<dbReference type="InterPro" id="IPR023214">
    <property type="entry name" value="HAD_sf"/>
</dbReference>
<evidence type="ECO:0000256" key="2">
    <source>
        <dbReference type="ARBA" id="ARBA00022842"/>
    </source>
</evidence>
<dbReference type="NCBIfam" id="TIGR01488">
    <property type="entry name" value="HAD-SF-IB"/>
    <property type="match status" value="1"/>
</dbReference>
<dbReference type="PANTHER" id="PTHR43434:SF13">
    <property type="entry name" value="PHOSPHOGLYCOLATE PHOSPHATASE"/>
    <property type="match status" value="1"/>
</dbReference>
<dbReference type="Pfam" id="PF13419">
    <property type="entry name" value="HAD_2"/>
    <property type="match status" value="1"/>
</dbReference>
<dbReference type="InterPro" id="IPR036412">
    <property type="entry name" value="HAD-like_sf"/>
</dbReference>